<dbReference type="AlphaFoldDB" id="A0A0F9DKD6"/>
<dbReference type="InterPro" id="IPR038078">
    <property type="entry name" value="PhoU-like_sf"/>
</dbReference>
<evidence type="ECO:0000256" key="1">
    <source>
        <dbReference type="ARBA" id="ARBA00008591"/>
    </source>
</evidence>
<evidence type="ECO:0008006" key="3">
    <source>
        <dbReference type="Google" id="ProtNLM"/>
    </source>
</evidence>
<dbReference type="InterPro" id="IPR002727">
    <property type="entry name" value="DUF47"/>
</dbReference>
<organism evidence="2">
    <name type="scientific">marine sediment metagenome</name>
    <dbReference type="NCBI Taxonomy" id="412755"/>
    <lineage>
        <taxon>unclassified sequences</taxon>
        <taxon>metagenomes</taxon>
        <taxon>ecological metagenomes</taxon>
    </lineage>
</organism>
<sequence>VVVTLKELKHFEDLEGFEEFYKKNIESFILAHEVIKEFDVLIESSFGGIEAEKVKKMIEDLAFKEHELDIFGYNLLKKLYSLTDKFSYSTFNLWSTILKEVGEISNIAEKLGNKIRMILELK</sequence>
<name>A0A0F9DKD6_9ZZZZ</name>
<comment type="similarity">
    <text evidence="1">Belongs to the UPF0111 family.</text>
</comment>
<dbReference type="PANTHER" id="PTHR36536:SF3">
    <property type="entry name" value="UPF0111 PROTEIN HI_1603"/>
    <property type="match status" value="1"/>
</dbReference>
<accession>A0A0F9DKD6</accession>
<dbReference type="InterPro" id="IPR018445">
    <property type="entry name" value="Put_Phosphate_transp_reg"/>
</dbReference>
<protein>
    <recommendedName>
        <fullName evidence="3">PhoU domain-containing protein</fullName>
    </recommendedName>
</protein>
<dbReference type="PANTHER" id="PTHR36536">
    <property type="entry name" value="UPF0111 PROTEIN HI_1603"/>
    <property type="match status" value="1"/>
</dbReference>
<dbReference type="Pfam" id="PF01865">
    <property type="entry name" value="PhoU_div"/>
    <property type="match status" value="1"/>
</dbReference>
<proteinExistence type="inferred from homology"/>
<dbReference type="Gene3D" id="1.20.58.220">
    <property type="entry name" value="Phosphate transport system protein phou homolog 2, domain 2"/>
    <property type="match status" value="1"/>
</dbReference>
<gene>
    <name evidence="2" type="ORF">LCGC14_2188690</name>
</gene>
<evidence type="ECO:0000313" key="2">
    <source>
        <dbReference type="EMBL" id="KKL62094.1"/>
    </source>
</evidence>
<reference evidence="2" key="1">
    <citation type="journal article" date="2015" name="Nature">
        <title>Complex archaea that bridge the gap between prokaryotes and eukaryotes.</title>
        <authorList>
            <person name="Spang A."/>
            <person name="Saw J.H."/>
            <person name="Jorgensen S.L."/>
            <person name="Zaremba-Niedzwiedzka K."/>
            <person name="Martijn J."/>
            <person name="Lind A.E."/>
            <person name="van Eijk R."/>
            <person name="Schleper C."/>
            <person name="Guy L."/>
            <person name="Ettema T.J."/>
        </authorList>
    </citation>
    <scope>NUCLEOTIDE SEQUENCE</scope>
</reference>
<comment type="caution">
    <text evidence="2">The sequence shown here is derived from an EMBL/GenBank/DDBJ whole genome shotgun (WGS) entry which is preliminary data.</text>
</comment>
<dbReference type="EMBL" id="LAZR01028600">
    <property type="protein sequence ID" value="KKL62094.1"/>
    <property type="molecule type" value="Genomic_DNA"/>
</dbReference>
<feature type="non-terminal residue" evidence="2">
    <location>
        <position position="1"/>
    </location>
</feature>